<sequence>MRGYYGGRVRIRAYLGDDGLPDAWSGVAPKLEPISGIAVSITPEVLDVVPGSNGTFEIRISAGSAAFRGVYPVYIVALGEDGWRGWAVVDVKVDG</sequence>
<gene>
    <name evidence="1" type="ORF">A3L09_01930</name>
</gene>
<name>A0A2Z2M9P4_THEPR</name>
<accession>A0A2Z2M9P4</accession>
<dbReference type="Proteomes" id="UP000250179">
    <property type="component" value="Chromosome"/>
</dbReference>
<evidence type="ECO:0000313" key="1">
    <source>
        <dbReference type="EMBL" id="ASJ02113.1"/>
    </source>
</evidence>
<dbReference type="EMBL" id="CP014862">
    <property type="protein sequence ID" value="ASJ02113.1"/>
    <property type="molecule type" value="Genomic_DNA"/>
</dbReference>
<organism evidence="1 2">
    <name type="scientific">Thermococcus profundus</name>
    <dbReference type="NCBI Taxonomy" id="49899"/>
    <lineage>
        <taxon>Archaea</taxon>
        <taxon>Methanobacteriati</taxon>
        <taxon>Methanobacteriota</taxon>
        <taxon>Thermococci</taxon>
        <taxon>Thermococcales</taxon>
        <taxon>Thermococcaceae</taxon>
        <taxon>Thermococcus</taxon>
    </lineage>
</organism>
<dbReference type="AlphaFoldDB" id="A0A2Z2M9P4"/>
<dbReference type="OrthoDB" id="97284at2157"/>
<evidence type="ECO:0000313" key="2">
    <source>
        <dbReference type="Proteomes" id="UP000250179"/>
    </source>
</evidence>
<reference evidence="1 2" key="1">
    <citation type="submission" date="2016-03" db="EMBL/GenBank/DDBJ databases">
        <title>Complete genome sequence of Thermococcus profundus strain DT5432.</title>
        <authorList>
            <person name="Oger P.M."/>
        </authorList>
    </citation>
    <scope>NUCLEOTIDE SEQUENCE [LARGE SCALE GENOMIC DNA]</scope>
    <source>
        <strain evidence="1 2">DT 5432</strain>
    </source>
</reference>
<proteinExistence type="predicted"/>
<dbReference type="GeneID" id="33319130"/>
<protein>
    <submittedName>
        <fullName evidence="1">Uncharacterized protein</fullName>
    </submittedName>
</protein>
<keyword evidence="2" id="KW-1185">Reference proteome</keyword>
<dbReference type="RefSeq" id="WP_088857379.1">
    <property type="nucleotide sequence ID" value="NZ_CP014862.1"/>
</dbReference>
<dbReference type="KEGG" id="tprf:A3L09_01930"/>